<dbReference type="RefSeq" id="WP_323331000.1">
    <property type="nucleotide sequence ID" value="NZ_JAYFSI010000006.1"/>
</dbReference>
<sequence>MAEFAGVLAGFGRALRAEGLAVGTGDVLVYCQAAARLDPADLVDVYWAGRVTLVRRREDIACYDTVFRAYFLGAEAASPEFATLTATLESDAVLSLPESASPGEEQETPHAAGLAASTADSLRYKAFGACTPEELAAIRRMTVRLRLTPPRRRTRRSRPARTGPIPDLRRTVRETLRLFGEPARLHRRRRRVRPRPLTLILDVSGSMADYSRALLQFAYSAGRAATHVEVFCFGTRLSRITDELRTRDADEALDRAAKAVFDWDGGTRIGASLAEFVGTWGRRGRCRGGIVVVCSDGLDRGDPDVLARAAEGLSRLCHRLVWTNPHPGGDSLGMSVVRPHVDVLVSGQDLRGLEELAALLPALERS</sequence>
<dbReference type="InterPro" id="IPR011195">
    <property type="entry name" value="UCP010256"/>
</dbReference>
<name>A0ABU5RAK5_9PSEU</name>
<dbReference type="PANTHER" id="PTHR39338:SF6">
    <property type="entry name" value="BLL5662 PROTEIN"/>
    <property type="match status" value="1"/>
</dbReference>
<reference evidence="1 2" key="1">
    <citation type="submission" date="2023-12" db="EMBL/GenBank/DDBJ databases">
        <title>Amycolatopsis sp. V23-08.</title>
        <authorList>
            <person name="Somphong A."/>
        </authorList>
    </citation>
    <scope>NUCLEOTIDE SEQUENCE [LARGE SCALE GENOMIC DNA]</scope>
    <source>
        <strain evidence="1 2">V23-08</strain>
    </source>
</reference>
<dbReference type="PANTHER" id="PTHR39338">
    <property type="entry name" value="BLL5662 PROTEIN-RELATED"/>
    <property type="match status" value="1"/>
</dbReference>
<accession>A0ABU5RAK5</accession>
<keyword evidence="2" id="KW-1185">Reference proteome</keyword>
<comment type="caution">
    <text evidence="1">The sequence shown here is derived from an EMBL/GenBank/DDBJ whole genome shotgun (WGS) entry which is preliminary data.</text>
</comment>
<evidence type="ECO:0000313" key="2">
    <source>
        <dbReference type="Proteomes" id="UP001304298"/>
    </source>
</evidence>
<dbReference type="SUPFAM" id="SSF53300">
    <property type="entry name" value="vWA-like"/>
    <property type="match status" value="1"/>
</dbReference>
<dbReference type="CDD" id="cd00198">
    <property type="entry name" value="vWFA"/>
    <property type="match status" value="1"/>
</dbReference>
<dbReference type="Gene3D" id="3.40.50.410">
    <property type="entry name" value="von Willebrand factor, type A domain"/>
    <property type="match status" value="1"/>
</dbReference>
<dbReference type="InterPro" id="IPR008912">
    <property type="entry name" value="Uncharacterised_CoxE"/>
</dbReference>
<evidence type="ECO:0000313" key="1">
    <source>
        <dbReference type="EMBL" id="MEA5363251.1"/>
    </source>
</evidence>
<dbReference type="InterPro" id="IPR036465">
    <property type="entry name" value="vWFA_dom_sf"/>
</dbReference>
<organism evidence="1 2">
    <name type="scientific">Amycolatopsis heterodermiae</name>
    <dbReference type="NCBI Taxonomy" id="3110235"/>
    <lineage>
        <taxon>Bacteria</taxon>
        <taxon>Bacillati</taxon>
        <taxon>Actinomycetota</taxon>
        <taxon>Actinomycetes</taxon>
        <taxon>Pseudonocardiales</taxon>
        <taxon>Pseudonocardiaceae</taxon>
        <taxon>Amycolatopsis</taxon>
    </lineage>
</organism>
<proteinExistence type="predicted"/>
<dbReference type="Pfam" id="PF05762">
    <property type="entry name" value="VWA_CoxE"/>
    <property type="match status" value="1"/>
</dbReference>
<protein>
    <submittedName>
        <fullName evidence="1">VWA domain-containing protein</fullName>
    </submittedName>
</protein>
<dbReference type="EMBL" id="JAYFSI010000006">
    <property type="protein sequence ID" value="MEA5363251.1"/>
    <property type="molecule type" value="Genomic_DNA"/>
</dbReference>
<gene>
    <name evidence="1" type="ORF">VA596_27220</name>
</gene>
<dbReference type="Proteomes" id="UP001304298">
    <property type="component" value="Unassembled WGS sequence"/>
</dbReference>
<dbReference type="PIRSF" id="PIRSF010256">
    <property type="entry name" value="CoxE_vWa"/>
    <property type="match status" value="1"/>
</dbReference>